<keyword evidence="2" id="KW-1185">Reference proteome</keyword>
<evidence type="ECO:0000313" key="2">
    <source>
        <dbReference type="Proteomes" id="UP000292003"/>
    </source>
</evidence>
<organism evidence="1 2">
    <name type="scientific">Amycolatopsis suaedae</name>
    <dbReference type="NCBI Taxonomy" id="2510978"/>
    <lineage>
        <taxon>Bacteria</taxon>
        <taxon>Bacillati</taxon>
        <taxon>Actinomycetota</taxon>
        <taxon>Actinomycetes</taxon>
        <taxon>Pseudonocardiales</taxon>
        <taxon>Pseudonocardiaceae</taxon>
        <taxon>Amycolatopsis</taxon>
    </lineage>
</organism>
<dbReference type="Proteomes" id="UP000292003">
    <property type="component" value="Unassembled WGS sequence"/>
</dbReference>
<gene>
    <name evidence="1" type="ORF">EWH70_32455</name>
</gene>
<proteinExistence type="predicted"/>
<dbReference type="EMBL" id="SFCC01000021">
    <property type="protein sequence ID" value="RZQ59829.1"/>
    <property type="molecule type" value="Genomic_DNA"/>
</dbReference>
<dbReference type="OrthoDB" id="3188010at2"/>
<reference evidence="1 2" key="1">
    <citation type="submission" date="2019-02" db="EMBL/GenBank/DDBJ databases">
        <title>Draft genome sequence of Amycolatopsis sp. 8-3EHSu isolated from roots of Suaeda maritima.</title>
        <authorList>
            <person name="Duangmal K."/>
            <person name="Chantavorakit T."/>
        </authorList>
    </citation>
    <scope>NUCLEOTIDE SEQUENCE [LARGE SCALE GENOMIC DNA]</scope>
    <source>
        <strain evidence="1 2">8-3EHSu</strain>
    </source>
</reference>
<evidence type="ECO:0000313" key="1">
    <source>
        <dbReference type="EMBL" id="RZQ59829.1"/>
    </source>
</evidence>
<protein>
    <submittedName>
        <fullName evidence="1">Terminase</fullName>
    </submittedName>
</protein>
<dbReference type="InterPro" id="IPR027417">
    <property type="entry name" value="P-loop_NTPase"/>
</dbReference>
<dbReference type="AlphaFoldDB" id="A0A4Q7IZB8"/>
<sequence length="512" mass="55258">MASLLLSPPSTPSLLRGAAAPRVEWRPPTIVGSYGGLAADLMAAAGKPYEPWQRDGVDLMMSTRPDGKWACYEYAEWVARQNGKGGLGEGRALAGFFGRGEELIIWSAHEYKTALEAFRKIRRLIRALGAPLTETLVDVDGVMVKISNTNGEEGFERLDTEQRIKFVARSKGSGRGFSGDCNIIDEAFAYTPEQQDALMPTLIARPNAQIIYLSSPPLTGDTGEVMFELKARAEAGGDDSLGYRDWGIAGHLDDRAAMNLDDRGLWAQANPALGYGRVTEETIGKLRRSMTSNQALGFAREVLGLWPKRVAGGGAIDMARWVDLADSMSKRRGDVALGVDISPARDYASIALYGVRDDELGHVQLVDYRADTGWIVARLVELKAALDPLAVGMGRGTYASLKTDLDKVGLTVPEDPAKPKRGELAVTTAVDMAAACGHVLDAVKQGTFRHLGQTQLDEAVAGARTKQTADAIAWARKDGATDIAPLVALTVARWAYTTRVDLIVTDDGPNLW</sequence>
<accession>A0A4Q7IZB8</accession>
<dbReference type="Gene3D" id="3.40.50.300">
    <property type="entry name" value="P-loop containing nucleotide triphosphate hydrolases"/>
    <property type="match status" value="1"/>
</dbReference>
<name>A0A4Q7IZB8_9PSEU</name>
<dbReference type="RefSeq" id="WP_130479394.1">
    <property type="nucleotide sequence ID" value="NZ_SFCC01000021.1"/>
</dbReference>
<comment type="caution">
    <text evidence="1">The sequence shown here is derived from an EMBL/GenBank/DDBJ whole genome shotgun (WGS) entry which is preliminary data.</text>
</comment>